<dbReference type="InterPro" id="IPR011234">
    <property type="entry name" value="Fumarylacetoacetase-like_C"/>
</dbReference>
<sequence>MTEWSIDRVVETLESAEHERREIGRLTDEWPGLDLATAYTAQAMLIERKLAGGERRVGTKLGLTSRAKQQRMGISSPLTGVLTDAMVLSVGAPLAFDELIHPRVEPEIAFVMATDLEGPGVTAATASRAVASVHAGLEVIDSRFRDFSFALPDVVADNASSSRFVVSPTGYDPAGLDLVLEACVLRRNGEVVDTATGAAVQGNPFEALALAANDLATRGGKILAGEIVLTGGITDAVFVHPGDDVQVSFTTLNSLTLRVEGTR</sequence>
<proteinExistence type="predicted"/>
<feature type="domain" description="Fumarylacetoacetase-like C-terminal" evidence="2">
    <location>
        <begin position="101"/>
        <end position="259"/>
    </location>
</feature>
<dbReference type="Pfam" id="PF01557">
    <property type="entry name" value="FAA_hydrolase"/>
    <property type="match status" value="1"/>
</dbReference>
<accession>A0A076F5Q0</accession>
<dbReference type="SUPFAM" id="SSF56529">
    <property type="entry name" value="FAH"/>
    <property type="match status" value="1"/>
</dbReference>
<dbReference type="EMBL" id="CP008949">
    <property type="protein sequence ID" value="AII11009.1"/>
    <property type="molecule type" value="Genomic_DNA"/>
</dbReference>
<dbReference type="GO" id="GO:0005737">
    <property type="term" value="C:cytoplasm"/>
    <property type="evidence" value="ECO:0007669"/>
    <property type="project" value="TreeGrafter"/>
</dbReference>
<keyword evidence="1" id="KW-0456">Lyase</keyword>
<evidence type="ECO:0000313" key="4">
    <source>
        <dbReference type="Proteomes" id="UP000028488"/>
    </source>
</evidence>
<name>A0A076F5Q0_RHOOP</name>
<evidence type="ECO:0000313" key="3">
    <source>
        <dbReference type="EMBL" id="AII11009.1"/>
    </source>
</evidence>
<dbReference type="InterPro" id="IPR036663">
    <property type="entry name" value="Fumarylacetoacetase_C_sf"/>
</dbReference>
<dbReference type="PANTHER" id="PTHR30143:SF0">
    <property type="entry name" value="2-KETO-4-PENTENOATE HYDRATASE"/>
    <property type="match status" value="1"/>
</dbReference>
<evidence type="ECO:0000256" key="1">
    <source>
        <dbReference type="ARBA" id="ARBA00023239"/>
    </source>
</evidence>
<keyword evidence="3" id="KW-0614">Plasmid</keyword>
<dbReference type="Proteomes" id="UP000028488">
    <property type="component" value="Plasmid pPDG2"/>
</dbReference>
<reference evidence="3 4" key="1">
    <citation type="submission" date="2014-07" db="EMBL/GenBank/DDBJ databases">
        <title>Genome Sequence of Rhodococcus opacus Strain R7, a Biodegrader of Mono- and Polycyclic Aromatic Hydrocarbons.</title>
        <authorList>
            <person name="Di Gennaro P."/>
            <person name="Zampolli J."/>
            <person name="Presti I."/>
            <person name="Cappelletti M."/>
            <person name="D'Ursi P."/>
            <person name="Orro A."/>
            <person name="Mezzelani A."/>
            <person name="Milanesi L."/>
        </authorList>
    </citation>
    <scope>NUCLEOTIDE SEQUENCE [LARGE SCALE GENOMIC DNA]</scope>
    <source>
        <strain evidence="3 4">R7</strain>
        <plasmid evidence="3">pPDG2</plasmid>
    </source>
</reference>
<evidence type="ECO:0000259" key="2">
    <source>
        <dbReference type="Pfam" id="PF01557"/>
    </source>
</evidence>
<dbReference type="GO" id="GO:0008684">
    <property type="term" value="F:2-oxopent-4-enoate hydratase activity"/>
    <property type="evidence" value="ECO:0007669"/>
    <property type="project" value="TreeGrafter"/>
</dbReference>
<dbReference type="InterPro" id="IPR050772">
    <property type="entry name" value="Hydratase-Decarb/MhpD_sf"/>
</dbReference>
<gene>
    <name evidence="3" type="ORF">EP51_43745</name>
</gene>
<dbReference type="RefSeq" id="WP_128643501.1">
    <property type="nucleotide sequence ID" value="NZ_CP008949.1"/>
</dbReference>
<organism evidence="3 4">
    <name type="scientific">Rhodococcus opacus</name>
    <name type="common">Nocardia opaca</name>
    <dbReference type="NCBI Taxonomy" id="37919"/>
    <lineage>
        <taxon>Bacteria</taxon>
        <taxon>Bacillati</taxon>
        <taxon>Actinomycetota</taxon>
        <taxon>Actinomycetes</taxon>
        <taxon>Mycobacteriales</taxon>
        <taxon>Nocardiaceae</taxon>
        <taxon>Rhodococcus</taxon>
    </lineage>
</organism>
<dbReference type="PANTHER" id="PTHR30143">
    <property type="entry name" value="ACID HYDRATASE"/>
    <property type="match status" value="1"/>
</dbReference>
<geneLocation type="plasmid" evidence="3 4">
    <name>pPDG2</name>
</geneLocation>
<protein>
    <submittedName>
        <fullName evidence="3">4-oxalocrotonate decarboxylase</fullName>
    </submittedName>
</protein>
<dbReference type="Gene3D" id="3.90.850.10">
    <property type="entry name" value="Fumarylacetoacetase-like, C-terminal domain"/>
    <property type="match status" value="1"/>
</dbReference>
<dbReference type="AlphaFoldDB" id="A0A076F5Q0"/>